<dbReference type="PROSITE" id="PS00687">
    <property type="entry name" value="ALDEHYDE_DEHYDR_GLU"/>
    <property type="match status" value="1"/>
</dbReference>
<evidence type="ECO:0000256" key="6">
    <source>
        <dbReference type="RuleBase" id="RU003345"/>
    </source>
</evidence>
<name>A0A6B8VPU5_9CORY</name>
<dbReference type="Pfam" id="PF00171">
    <property type="entry name" value="Aldedh"/>
    <property type="match status" value="1"/>
</dbReference>
<dbReference type="EMBL" id="CP046453">
    <property type="protein sequence ID" value="QGU03434.1"/>
    <property type="molecule type" value="Genomic_DNA"/>
</dbReference>
<feature type="domain" description="Aldehyde dehydrogenase" evidence="7">
    <location>
        <begin position="8"/>
        <end position="463"/>
    </location>
</feature>
<dbReference type="Gene3D" id="3.40.605.10">
    <property type="entry name" value="Aldehyde Dehydrogenase, Chain A, domain 1"/>
    <property type="match status" value="1"/>
</dbReference>
<dbReference type="Proteomes" id="UP000425178">
    <property type="component" value="Chromosome"/>
</dbReference>
<dbReference type="GO" id="GO:0009450">
    <property type="term" value="P:gamma-aminobutyric acid catabolic process"/>
    <property type="evidence" value="ECO:0007669"/>
    <property type="project" value="TreeGrafter"/>
</dbReference>
<comment type="similarity">
    <text evidence="1 3 6">Belongs to the aldehyde dehydrogenase family.</text>
</comment>
<dbReference type="InterPro" id="IPR029510">
    <property type="entry name" value="Ald_DH_CS_GLU"/>
</dbReference>
<dbReference type="InterPro" id="IPR016163">
    <property type="entry name" value="Ald_DH_C"/>
</dbReference>
<dbReference type="InterPro" id="IPR016162">
    <property type="entry name" value="Ald_DH_N"/>
</dbReference>
<protein>
    <recommendedName>
        <fullName evidence="3">Aldehyde dehydrogenase</fullName>
    </recommendedName>
</protein>
<evidence type="ECO:0000313" key="8">
    <source>
        <dbReference type="EMBL" id="QGU03434.1"/>
    </source>
</evidence>
<dbReference type="PIRSF" id="PIRSF036492">
    <property type="entry name" value="ALDH"/>
    <property type="match status" value="1"/>
</dbReference>
<dbReference type="InterPro" id="IPR050740">
    <property type="entry name" value="Aldehyde_DH_Superfamily"/>
</dbReference>
<accession>A0A6B8VPU5</accession>
<organism evidence="8 9">
    <name type="scientific">Corynebacterium comes</name>
    <dbReference type="NCBI Taxonomy" id="2675218"/>
    <lineage>
        <taxon>Bacteria</taxon>
        <taxon>Bacillati</taxon>
        <taxon>Actinomycetota</taxon>
        <taxon>Actinomycetes</taxon>
        <taxon>Mycobacteriales</taxon>
        <taxon>Corynebacteriaceae</taxon>
        <taxon>Corynebacterium</taxon>
    </lineage>
</organism>
<dbReference type="FunFam" id="3.40.309.10:FF:000009">
    <property type="entry name" value="Aldehyde dehydrogenase A"/>
    <property type="match status" value="1"/>
</dbReference>
<evidence type="ECO:0000256" key="1">
    <source>
        <dbReference type="ARBA" id="ARBA00009986"/>
    </source>
</evidence>
<evidence type="ECO:0000256" key="5">
    <source>
        <dbReference type="PROSITE-ProRule" id="PRU10007"/>
    </source>
</evidence>
<feature type="active site" evidence="4 5">
    <location>
        <position position="237"/>
    </location>
</feature>
<reference evidence="8 9" key="1">
    <citation type="journal article" date="2021" name="Int. J. Syst. Evol. Microbiol.">
        <title>Classification of three corynebacterial strains isolated from a small paddock in North Rhine-Westphalia: proposal of &lt;i&gt;Corynebacterium kalinowskii&lt;/i&gt; sp. nov., &lt;i&gt;Corynebacterium comes&lt;/i&gt; sp. nov. and &lt;i&gt;Corynebacterium occultum&lt;/i&gt; sp. nov.</title>
        <authorList>
            <person name="Schaffert L."/>
            <person name="Ruwe M."/>
            <person name="Milse J."/>
            <person name="Hanuschka K."/>
            <person name="Ortseifen V."/>
            <person name="Droste J."/>
            <person name="Brandt D."/>
            <person name="Schl L."/>
            <person name="Kutter Y."/>
            <person name="Vinke S."/>
            <person name="Vieh P."/>
            <person name="Jacob L."/>
            <person name="L N.C."/>
            <person name="Schulte-Berndt E."/>
            <person name="Hain C."/>
            <person name="Linder M."/>
            <person name="Schmidt P."/>
            <person name="Wollenschl L."/>
            <person name="Luttermann T."/>
            <person name="Thieme E."/>
            <person name="Hassa J."/>
            <person name="Haak M."/>
            <person name="Wittchen M."/>
            <person name="Mentz A."/>
            <person name="Persicke M."/>
            <person name="Busche T."/>
            <person name="R C."/>
        </authorList>
    </citation>
    <scope>NUCLEOTIDE SEQUENCE [LARGE SCALE GENOMIC DNA]</scope>
    <source>
        <strain evidence="8 9">2019</strain>
    </source>
</reference>
<evidence type="ECO:0000256" key="4">
    <source>
        <dbReference type="PIRSR" id="PIRSR036492-1"/>
    </source>
</evidence>
<keyword evidence="9" id="KW-1185">Reference proteome</keyword>
<dbReference type="SUPFAM" id="SSF53720">
    <property type="entry name" value="ALDH-like"/>
    <property type="match status" value="1"/>
</dbReference>
<dbReference type="InterPro" id="IPR016161">
    <property type="entry name" value="Ald_DH/histidinol_DH"/>
</dbReference>
<dbReference type="Gene3D" id="3.40.309.10">
    <property type="entry name" value="Aldehyde Dehydrogenase, Chain A, domain 2"/>
    <property type="match status" value="1"/>
</dbReference>
<dbReference type="KEGG" id="ccoe:CETAM_00705"/>
<evidence type="ECO:0000259" key="7">
    <source>
        <dbReference type="Pfam" id="PF00171"/>
    </source>
</evidence>
<gene>
    <name evidence="8" type="primary">gabD2</name>
    <name evidence="8" type="ORF">CETAM_00705</name>
</gene>
<dbReference type="PANTHER" id="PTHR43353">
    <property type="entry name" value="SUCCINATE-SEMIALDEHYDE DEHYDROGENASE, MITOCHONDRIAL"/>
    <property type="match status" value="1"/>
</dbReference>
<dbReference type="NCBIfam" id="NF006916">
    <property type="entry name" value="PRK09407.1"/>
    <property type="match status" value="1"/>
</dbReference>
<dbReference type="AlphaFoldDB" id="A0A6B8VPU5"/>
<dbReference type="InterPro" id="IPR012394">
    <property type="entry name" value="Aldehyde_DH_NAD(P)"/>
</dbReference>
<feature type="active site" evidence="4">
    <location>
        <position position="271"/>
    </location>
</feature>
<evidence type="ECO:0000313" key="9">
    <source>
        <dbReference type="Proteomes" id="UP000425178"/>
    </source>
</evidence>
<evidence type="ECO:0000256" key="2">
    <source>
        <dbReference type="ARBA" id="ARBA00023002"/>
    </source>
</evidence>
<dbReference type="GO" id="GO:0006081">
    <property type="term" value="P:aldehyde metabolic process"/>
    <property type="evidence" value="ECO:0007669"/>
    <property type="project" value="InterPro"/>
</dbReference>
<dbReference type="GO" id="GO:0004777">
    <property type="term" value="F:succinate-semialdehyde dehydrogenase (NAD+) activity"/>
    <property type="evidence" value="ECO:0007669"/>
    <property type="project" value="TreeGrafter"/>
</dbReference>
<sequence length="498" mass="53231">MTKMGGMTTLTVTSPATGSHIGDVPVHSAADTSDAFSRARLVQPAWAATPVAQRRKIMLCLHDLLLERQAEFLDVIQDETGKNRASAFDEILDVAVTARHYAHAAARLLTPRRVRGAVPVLTRTHVERVPVGVVGIISPWNYPLALALSDAIPALLGGNTVVLKPDEKTPFTALRALALLEEAGLPRDVMQVLTGRGVVTGQAVAQECDYLMFTGSTAVGRRLAATAGERLIGFSAELGGKNPLIVAPDADVARAARGAATACFTNSGQLCISIERIYVHHDVADEFLTAFIAHTEAMNIGRGREWTLDMGSLISEEHKLRVAALVHDAVSRGATVLTGGRERSDLGPAFYSPTILTDVPSDARLFGEETFGPVVAVEVVDNIDEAVARANESSYGLNASVWGSVPTARKIASRLQAGTVNINEGFAAAWGSLDAPMGGWKQSGVGRRHGDVGLLKYTEERTVAVQRMLPLSGPSSMPRERYAQVMSTALRYGRVMLR</sequence>
<dbReference type="PANTHER" id="PTHR43353:SF5">
    <property type="entry name" value="SUCCINATE-SEMIALDEHYDE DEHYDROGENASE, MITOCHONDRIAL"/>
    <property type="match status" value="1"/>
</dbReference>
<proteinExistence type="inferred from homology"/>
<keyword evidence="2 3" id="KW-0560">Oxidoreductase</keyword>
<dbReference type="InterPro" id="IPR015590">
    <property type="entry name" value="Aldehyde_DH_dom"/>
</dbReference>
<evidence type="ECO:0000256" key="3">
    <source>
        <dbReference type="PIRNR" id="PIRNR036492"/>
    </source>
</evidence>